<dbReference type="PANTHER" id="PTHR34512:SF30">
    <property type="entry name" value="OUTER MEMBRANE PROTEIN ASSEMBLY FACTOR BAMB"/>
    <property type="match status" value="1"/>
</dbReference>
<dbReference type="Gene3D" id="2.130.10.10">
    <property type="entry name" value="YVTN repeat-like/Quinoprotein amine dehydrogenase"/>
    <property type="match status" value="1"/>
</dbReference>
<accession>A0A1P8RGX6</accession>
<dbReference type="EMBL" id="CP019327">
    <property type="protein sequence ID" value="APX97909.1"/>
    <property type="molecule type" value="Genomic_DNA"/>
</dbReference>
<name>A0A1P8RGX6_9EURY</name>
<dbReference type="InterPro" id="IPR015943">
    <property type="entry name" value="WD40/YVTN_repeat-like_dom_sf"/>
</dbReference>
<proteinExistence type="predicted"/>
<dbReference type="SMART" id="SM00564">
    <property type="entry name" value="PQQ"/>
    <property type="match status" value="6"/>
</dbReference>
<gene>
    <name evidence="2" type="ORF">BB347_15540</name>
</gene>
<reference evidence="2 3" key="1">
    <citation type="submission" date="2017-01" db="EMBL/GenBank/DDBJ databases">
        <title>Complete genome sequence of Haloterrigena daqingensis type strain (JX313T).</title>
        <authorList>
            <person name="Shuang W."/>
        </authorList>
    </citation>
    <scope>NUCLEOTIDE SEQUENCE [LARGE SCALE GENOMIC DNA]</scope>
    <source>
        <strain evidence="2 3">JX313</strain>
    </source>
</reference>
<protein>
    <recommendedName>
        <fullName evidence="1">Pyrrolo-quinoline quinone repeat domain-containing protein</fullName>
    </recommendedName>
</protein>
<sequence length="337" mass="36341">MGINGSNARAPVVDDEAVILVAPGESDDDGCLVTCFEPDGHDWLDVTWQRELEHAFPDGAATIVDDLVLVTVSNESGIEPDTDAGLVALSMSDGETLWSYPLEDGPALTPTAKNGIAYMRTATGVIAVDIETGDREWRDDASTIEHPWQHHTHTEHFAPAVDEGRVYVSGGGELTVYDHNGAHQWGIELTDVEGGPAVDHGMIYICAGNELYALDAVGGRSEWTEENVRSIGPAVGDDEVVVSDGNRVLALDPGDGSTHWQTDNILQGSAVFSPSIVGETIVASSPSTIVGLTRSDGDQRWELKSEATRWHQTIADGRVYHFCRNGDSGYQLRIYDK</sequence>
<organism evidence="2 3">
    <name type="scientific">Natronorubrum daqingense</name>
    <dbReference type="NCBI Taxonomy" id="588898"/>
    <lineage>
        <taxon>Archaea</taxon>
        <taxon>Methanobacteriati</taxon>
        <taxon>Methanobacteriota</taxon>
        <taxon>Stenosarchaea group</taxon>
        <taxon>Halobacteria</taxon>
        <taxon>Halobacteriales</taxon>
        <taxon>Natrialbaceae</taxon>
        <taxon>Natronorubrum</taxon>
    </lineage>
</organism>
<evidence type="ECO:0000313" key="2">
    <source>
        <dbReference type="EMBL" id="APX97909.1"/>
    </source>
</evidence>
<dbReference type="InterPro" id="IPR011047">
    <property type="entry name" value="Quinoprotein_ADH-like_sf"/>
</dbReference>
<dbReference type="InterPro" id="IPR018391">
    <property type="entry name" value="PQQ_b-propeller_rpt"/>
</dbReference>
<dbReference type="AlphaFoldDB" id="A0A1P8RGX6"/>
<dbReference type="SUPFAM" id="SSF50998">
    <property type="entry name" value="Quinoprotein alcohol dehydrogenase-like"/>
    <property type="match status" value="1"/>
</dbReference>
<dbReference type="PANTHER" id="PTHR34512">
    <property type="entry name" value="CELL SURFACE PROTEIN"/>
    <property type="match status" value="1"/>
</dbReference>
<evidence type="ECO:0000313" key="3">
    <source>
        <dbReference type="Proteomes" id="UP000187321"/>
    </source>
</evidence>
<dbReference type="InterPro" id="IPR002372">
    <property type="entry name" value="PQQ_rpt_dom"/>
</dbReference>
<feature type="domain" description="Pyrrolo-quinoline quinone repeat" evidence="1">
    <location>
        <begin position="172"/>
        <end position="309"/>
    </location>
</feature>
<dbReference type="Pfam" id="PF13360">
    <property type="entry name" value="PQQ_2"/>
    <property type="match status" value="1"/>
</dbReference>
<dbReference type="KEGG" id="hda:BB347_15540"/>
<dbReference type="Proteomes" id="UP000187321">
    <property type="component" value="Chromosome"/>
</dbReference>
<evidence type="ECO:0000259" key="1">
    <source>
        <dbReference type="Pfam" id="PF13360"/>
    </source>
</evidence>